<accession>A0AAV9MDL4</accession>
<evidence type="ECO:0000313" key="1">
    <source>
        <dbReference type="EMBL" id="KAK4735109.1"/>
    </source>
</evidence>
<comment type="caution">
    <text evidence="1">The sequence shown here is derived from an EMBL/GenBank/DDBJ whole genome shotgun (WGS) entry which is preliminary data.</text>
</comment>
<dbReference type="EMBL" id="JAWPEI010000002">
    <property type="protein sequence ID" value="KAK4735109.1"/>
    <property type="molecule type" value="Genomic_DNA"/>
</dbReference>
<gene>
    <name evidence="1" type="ORF">R3W88_009370</name>
</gene>
<protein>
    <submittedName>
        <fullName evidence="1">Uncharacterized protein</fullName>
    </submittedName>
</protein>
<reference evidence="1 2" key="1">
    <citation type="submission" date="2023-10" db="EMBL/GenBank/DDBJ databases">
        <title>Genome-Wide Identification Analysis in wild type Solanum Pinnatisectum Reveals Some Genes Defensing Phytophthora Infestans.</title>
        <authorList>
            <person name="Sun C."/>
        </authorList>
    </citation>
    <scope>NUCLEOTIDE SEQUENCE [LARGE SCALE GENOMIC DNA]</scope>
    <source>
        <strain evidence="1">LQN</strain>
        <tissue evidence="1">Leaf</tissue>
    </source>
</reference>
<proteinExistence type="predicted"/>
<keyword evidence="2" id="KW-1185">Reference proteome</keyword>
<sequence>MIKLQCSRLGILGSHMNKLLRLEYTGCTSSKSIINYFFSLKIFISAGCTDKIHDMTIPAEGHIVFKRCMN</sequence>
<dbReference type="AlphaFoldDB" id="A0AAV9MDL4"/>
<dbReference type="Proteomes" id="UP001311915">
    <property type="component" value="Unassembled WGS sequence"/>
</dbReference>
<evidence type="ECO:0000313" key="2">
    <source>
        <dbReference type="Proteomes" id="UP001311915"/>
    </source>
</evidence>
<name>A0AAV9MDL4_9SOLN</name>
<organism evidence="1 2">
    <name type="scientific">Solanum pinnatisectum</name>
    <name type="common">tansyleaf nightshade</name>
    <dbReference type="NCBI Taxonomy" id="50273"/>
    <lineage>
        <taxon>Eukaryota</taxon>
        <taxon>Viridiplantae</taxon>
        <taxon>Streptophyta</taxon>
        <taxon>Embryophyta</taxon>
        <taxon>Tracheophyta</taxon>
        <taxon>Spermatophyta</taxon>
        <taxon>Magnoliopsida</taxon>
        <taxon>eudicotyledons</taxon>
        <taxon>Gunneridae</taxon>
        <taxon>Pentapetalae</taxon>
        <taxon>asterids</taxon>
        <taxon>lamiids</taxon>
        <taxon>Solanales</taxon>
        <taxon>Solanaceae</taxon>
        <taxon>Solanoideae</taxon>
        <taxon>Solaneae</taxon>
        <taxon>Solanum</taxon>
    </lineage>
</organism>